<feature type="transmembrane region" description="Helical" evidence="1">
    <location>
        <begin position="285"/>
        <end position="305"/>
    </location>
</feature>
<feature type="transmembrane region" description="Helical" evidence="1">
    <location>
        <begin position="399"/>
        <end position="421"/>
    </location>
</feature>
<dbReference type="RefSeq" id="WP_090289824.1">
    <property type="nucleotide sequence ID" value="NZ_FNCK01000004.1"/>
</dbReference>
<dbReference type="PANTHER" id="PTHR30354:SF23">
    <property type="entry name" value="GNTP FAMILY PERMEASE"/>
    <property type="match status" value="1"/>
</dbReference>
<dbReference type="Pfam" id="PF02447">
    <property type="entry name" value="GntP_permease"/>
    <property type="match status" value="1"/>
</dbReference>
<feature type="transmembrane region" description="Helical" evidence="1">
    <location>
        <begin position="317"/>
        <end position="335"/>
    </location>
</feature>
<evidence type="ECO:0000313" key="2">
    <source>
        <dbReference type="EMBL" id="SDG26288.1"/>
    </source>
</evidence>
<evidence type="ECO:0000313" key="3">
    <source>
        <dbReference type="Proteomes" id="UP000199708"/>
    </source>
</evidence>
<proteinExistence type="predicted"/>
<dbReference type="PANTHER" id="PTHR30354">
    <property type="entry name" value="GNT FAMILY GLUCONATE TRANSPORTER"/>
    <property type="match status" value="1"/>
</dbReference>
<dbReference type="OrthoDB" id="2136698at2"/>
<feature type="transmembrane region" description="Helical" evidence="1">
    <location>
        <begin position="177"/>
        <end position="196"/>
    </location>
</feature>
<reference evidence="2 3" key="1">
    <citation type="submission" date="2016-10" db="EMBL/GenBank/DDBJ databases">
        <authorList>
            <person name="de Groot N.N."/>
        </authorList>
    </citation>
    <scope>NUCLEOTIDE SEQUENCE [LARGE SCALE GENOMIC DNA]</scope>
    <source>
        <strain evidence="2 3">ATCC BAA-466</strain>
    </source>
</reference>
<keyword evidence="3" id="KW-1185">Reference proteome</keyword>
<dbReference type="STRING" id="120956.SAMN05421791_104151"/>
<dbReference type="InterPro" id="IPR003474">
    <property type="entry name" value="Glcn_transporter"/>
</dbReference>
<gene>
    <name evidence="2" type="ORF">SAMN05421791_104151</name>
</gene>
<dbReference type="AlphaFoldDB" id="A0A1G7STK0"/>
<protein>
    <submittedName>
        <fullName evidence="2">Gluconate:H+ symporter, GntP family</fullName>
    </submittedName>
</protein>
<feature type="transmembrane region" description="Helical" evidence="1">
    <location>
        <begin position="100"/>
        <end position="130"/>
    </location>
</feature>
<evidence type="ECO:0000256" key="1">
    <source>
        <dbReference type="SAM" id="Phobius"/>
    </source>
</evidence>
<sequence>MDGITVTAIGALLGLLLAILLIFKKVPAFYALFVGALVGGLLGGANLVETISLMTNGAQGMTTSILRILAAGILAGVLIKTGSAAAIAHAIIKGLGRERALLAIAIATMILTFVGVFIDISVITVAPIALEIGKELGYSRTALLMAMIGGGKSGNIISPNPNSIAVSDGFGVSLTQVMLAGIIPALIGVLFTAWLAKTLIKKGSQIENTGTPIEEQSVENLPHLWRALSGPFLAILLLAMRPLFNIIIDPMLALPLGGLFGLLVVGQFKHVQEYIQYGLSKMMHVAIILLGTGLIAGVITNSTLGDVLTNSLNSLGLPAYLLAPLAGIFMSAATASTTSGSAVGSAVFSQTILSSGVAPINGAAMLHAGATVLDHLPHGSFFHATGGSVSADFKECLKLIPYESLVGLVLTLISTLIYGVFGG</sequence>
<feature type="transmembrane region" description="Helical" evidence="1">
    <location>
        <begin position="6"/>
        <end position="23"/>
    </location>
</feature>
<dbReference type="EMBL" id="FNCK01000004">
    <property type="protein sequence ID" value="SDG26288.1"/>
    <property type="molecule type" value="Genomic_DNA"/>
</dbReference>
<feature type="transmembrane region" description="Helical" evidence="1">
    <location>
        <begin position="68"/>
        <end position="88"/>
    </location>
</feature>
<keyword evidence="1" id="KW-0812">Transmembrane</keyword>
<keyword evidence="1" id="KW-0472">Membrane</keyword>
<dbReference type="GO" id="GO:0015128">
    <property type="term" value="F:gluconate transmembrane transporter activity"/>
    <property type="evidence" value="ECO:0007669"/>
    <property type="project" value="InterPro"/>
</dbReference>
<dbReference type="GO" id="GO:0005886">
    <property type="term" value="C:plasma membrane"/>
    <property type="evidence" value="ECO:0007669"/>
    <property type="project" value="TreeGrafter"/>
</dbReference>
<keyword evidence="1" id="KW-1133">Transmembrane helix</keyword>
<name>A0A1G7STK0_9LACT</name>
<feature type="transmembrane region" description="Helical" evidence="1">
    <location>
        <begin position="246"/>
        <end position="265"/>
    </location>
</feature>
<accession>A0A1G7STK0</accession>
<organism evidence="2 3">
    <name type="scientific">Facklamia miroungae</name>
    <dbReference type="NCBI Taxonomy" id="120956"/>
    <lineage>
        <taxon>Bacteria</taxon>
        <taxon>Bacillati</taxon>
        <taxon>Bacillota</taxon>
        <taxon>Bacilli</taxon>
        <taxon>Lactobacillales</taxon>
        <taxon>Aerococcaceae</taxon>
        <taxon>Facklamia</taxon>
    </lineage>
</organism>
<dbReference type="Proteomes" id="UP000199708">
    <property type="component" value="Unassembled WGS sequence"/>
</dbReference>
<feature type="transmembrane region" description="Helical" evidence="1">
    <location>
        <begin position="30"/>
        <end position="48"/>
    </location>
</feature>